<dbReference type="Gene3D" id="1.25.40.10">
    <property type="entry name" value="Tetratricopeptide repeat domain"/>
    <property type="match status" value="1"/>
</dbReference>
<dbReference type="SMART" id="SM00671">
    <property type="entry name" value="SEL1"/>
    <property type="match status" value="2"/>
</dbReference>
<dbReference type="InterPro" id="IPR011990">
    <property type="entry name" value="TPR-like_helical_dom_sf"/>
</dbReference>
<dbReference type="Pfam" id="PF08238">
    <property type="entry name" value="Sel1"/>
    <property type="match status" value="2"/>
</dbReference>
<gene>
    <name evidence="2" type="ORF">LA5096_02046</name>
</gene>
<dbReference type="PANTHER" id="PTHR11102:SF147">
    <property type="entry name" value="SEL1L ADAPTOR SUBUNIT OF ERAD E3 UBIQUITIN LIGASE"/>
    <property type="match status" value="1"/>
</dbReference>
<organism evidence="2 3">
    <name type="scientific">Roseibium album</name>
    <dbReference type="NCBI Taxonomy" id="311410"/>
    <lineage>
        <taxon>Bacteria</taxon>
        <taxon>Pseudomonadati</taxon>
        <taxon>Pseudomonadota</taxon>
        <taxon>Alphaproteobacteria</taxon>
        <taxon>Hyphomicrobiales</taxon>
        <taxon>Stappiaceae</taxon>
        <taxon>Roseibium</taxon>
    </lineage>
</organism>
<evidence type="ECO:0000256" key="1">
    <source>
        <dbReference type="SAM" id="SignalP"/>
    </source>
</evidence>
<reference evidence="3" key="1">
    <citation type="submission" date="2015-07" db="EMBL/GenBank/DDBJ databases">
        <authorList>
            <person name="Rodrigo-Torres Lidia"/>
            <person name="Arahal R.David."/>
        </authorList>
    </citation>
    <scope>NUCLEOTIDE SEQUENCE [LARGE SCALE GENOMIC DNA]</scope>
    <source>
        <strain evidence="3">CECT 5096</strain>
    </source>
</reference>
<dbReference type="Proteomes" id="UP000049983">
    <property type="component" value="Unassembled WGS sequence"/>
</dbReference>
<dbReference type="InterPro" id="IPR006597">
    <property type="entry name" value="Sel1-like"/>
</dbReference>
<dbReference type="RefSeq" id="WP_055391735.1">
    <property type="nucleotide sequence ID" value="NZ_CXWA01000017.1"/>
</dbReference>
<dbReference type="PANTHER" id="PTHR11102">
    <property type="entry name" value="SEL-1-LIKE PROTEIN"/>
    <property type="match status" value="1"/>
</dbReference>
<keyword evidence="3" id="KW-1185">Reference proteome</keyword>
<keyword evidence="1" id="KW-0732">Signal</keyword>
<evidence type="ECO:0000313" key="3">
    <source>
        <dbReference type="Proteomes" id="UP000049983"/>
    </source>
</evidence>
<name>A0A0M7A419_9HYPH</name>
<protein>
    <submittedName>
        <fullName evidence="2">Sel1 repeat</fullName>
    </submittedName>
</protein>
<feature type="chain" id="PRO_5009787943" evidence="1">
    <location>
        <begin position="22"/>
        <end position="182"/>
    </location>
</feature>
<dbReference type="STRING" id="311410.LA5095_06084"/>
<feature type="signal peptide" evidence="1">
    <location>
        <begin position="1"/>
        <end position="21"/>
    </location>
</feature>
<dbReference type="GeneID" id="97669443"/>
<accession>A0A0M7A419</accession>
<proteinExistence type="predicted"/>
<dbReference type="EMBL" id="CXWC01000005">
    <property type="protein sequence ID" value="CTQ69166.1"/>
    <property type="molecule type" value="Genomic_DNA"/>
</dbReference>
<dbReference type="AlphaFoldDB" id="A0A0M7A419"/>
<dbReference type="OrthoDB" id="7848989at2"/>
<evidence type="ECO:0000313" key="2">
    <source>
        <dbReference type="EMBL" id="CTQ69166.1"/>
    </source>
</evidence>
<dbReference type="InterPro" id="IPR050767">
    <property type="entry name" value="Sel1_AlgK"/>
</dbReference>
<dbReference type="GO" id="GO:0036503">
    <property type="term" value="P:ERAD pathway"/>
    <property type="evidence" value="ECO:0007669"/>
    <property type="project" value="TreeGrafter"/>
</dbReference>
<sequence length="182" mass="20000">MKRIVATILLVAGGHGAGALAEEVDTGGTLNPDEMSLNRSIAEALDGNVDMVVCAQGYLMTKKGDHEAARKIFQACAEKGWTGTMTWMAYMDQNGLGKTEDPEAAAAWDRKAAEAGDPVGQFNYGLDLLRGYGVDQDLDLGRRFIDRSAEQGFETARELKREGYDWKAVTPDADEWKFQRVY</sequence>
<dbReference type="SUPFAM" id="SSF81901">
    <property type="entry name" value="HCP-like"/>
    <property type="match status" value="1"/>
</dbReference>